<dbReference type="RefSeq" id="WP_135073003.1">
    <property type="nucleotide sequence ID" value="NZ_CP038267.1"/>
</dbReference>
<name>A0A4P7GGE1_9ACTN</name>
<dbReference type="AlphaFoldDB" id="A0A4P7GGE1"/>
<evidence type="ECO:0000313" key="2">
    <source>
        <dbReference type="Proteomes" id="UP000294894"/>
    </source>
</evidence>
<protein>
    <submittedName>
        <fullName evidence="1">Uncharacterized protein</fullName>
    </submittedName>
</protein>
<dbReference type="KEGG" id="noy:EXE57_00520"/>
<evidence type="ECO:0000313" key="1">
    <source>
        <dbReference type="EMBL" id="QBR90918.1"/>
    </source>
</evidence>
<gene>
    <name evidence="1" type="ORF">EXE57_00520</name>
</gene>
<sequence length="80" mass="8633">MADVEQPQPSDPTAAVQAAVDAVLTRHREHGVTDIAESLERELARRDVQIDDDAWLAEMAEHIRRGTAVVFGDEPGGDAG</sequence>
<proteinExistence type="predicted"/>
<keyword evidence="2" id="KW-1185">Reference proteome</keyword>
<reference evidence="1 2" key="1">
    <citation type="submission" date="2019-03" db="EMBL/GenBank/DDBJ databases">
        <title>Three New Species of Nocardioides, Nocardioides euryhalodurans sp. nov., Nocardioides seonyuensis sp. nov. and Nocardioides eburneoflavus sp. nov., Iolated from Soil.</title>
        <authorList>
            <person name="Roh S.G."/>
            <person name="Lee C."/>
            <person name="Kim M.-K."/>
            <person name="Kim S.B."/>
        </authorList>
    </citation>
    <scope>NUCLEOTIDE SEQUENCE [LARGE SCALE GENOMIC DNA]</scope>
    <source>
        <strain evidence="1 2">MMS17-SY117</strain>
    </source>
</reference>
<organism evidence="1 2">
    <name type="scientific">Nocardioides euryhalodurans</name>
    <dbReference type="NCBI Taxonomy" id="2518370"/>
    <lineage>
        <taxon>Bacteria</taxon>
        <taxon>Bacillati</taxon>
        <taxon>Actinomycetota</taxon>
        <taxon>Actinomycetes</taxon>
        <taxon>Propionibacteriales</taxon>
        <taxon>Nocardioidaceae</taxon>
        <taxon>Nocardioides</taxon>
    </lineage>
</organism>
<dbReference type="Proteomes" id="UP000294894">
    <property type="component" value="Chromosome"/>
</dbReference>
<dbReference type="EMBL" id="CP038267">
    <property type="protein sequence ID" value="QBR90918.1"/>
    <property type="molecule type" value="Genomic_DNA"/>
</dbReference>
<accession>A0A4P7GGE1</accession>